<reference evidence="1" key="1">
    <citation type="journal article" date="2019" name="MBio">
        <title>Virus Genomes from Deep Sea Sediments Expand the Ocean Megavirome and Support Independent Origins of Viral Gigantism.</title>
        <authorList>
            <person name="Backstrom D."/>
            <person name="Yutin N."/>
            <person name="Jorgensen S.L."/>
            <person name="Dharamshi J."/>
            <person name="Homa F."/>
            <person name="Zaremba-Niedwiedzka K."/>
            <person name="Spang A."/>
            <person name="Wolf Y.I."/>
            <person name="Koonin E.V."/>
            <person name="Ettema T.J."/>
        </authorList>
    </citation>
    <scope>NUCLEOTIDE SEQUENCE</scope>
</reference>
<name>A0A481YW05_9VIRU</name>
<organism evidence="1">
    <name type="scientific">Marseillevirus LCMAC103</name>
    <dbReference type="NCBI Taxonomy" id="2506604"/>
    <lineage>
        <taxon>Viruses</taxon>
        <taxon>Varidnaviria</taxon>
        <taxon>Bamfordvirae</taxon>
        <taxon>Nucleocytoviricota</taxon>
        <taxon>Megaviricetes</taxon>
        <taxon>Pimascovirales</taxon>
        <taxon>Pimascovirales incertae sedis</taxon>
        <taxon>Marseilleviridae</taxon>
    </lineage>
</organism>
<dbReference type="EMBL" id="MK500335">
    <property type="protein sequence ID" value="QBK86686.1"/>
    <property type="molecule type" value="Genomic_DNA"/>
</dbReference>
<accession>A0A481YW05</accession>
<proteinExistence type="predicted"/>
<evidence type="ECO:0000313" key="1">
    <source>
        <dbReference type="EMBL" id="QBK86686.1"/>
    </source>
</evidence>
<protein>
    <submittedName>
        <fullName evidence="1">Uncharacterized protein</fullName>
    </submittedName>
</protein>
<gene>
    <name evidence="1" type="ORF">LCMAC103_00150</name>
</gene>
<sequence>MRLRRTADGAALCKSPPSHYFGEDLGPFALARTSEHSVEVDVAESDYDHQTFEHHLREHETVSAEVLFVSDGCMAGWVVKVMAGGRGRRSHHLQRVGFFFSRGEKKAPYSSLREE</sequence>